<dbReference type="GO" id="GO:0005524">
    <property type="term" value="F:ATP binding"/>
    <property type="evidence" value="ECO:0007669"/>
    <property type="project" value="UniProtKB-KW"/>
</dbReference>
<comment type="similarity">
    <text evidence="1 6">Belongs to the heat shock protein 70 family.</text>
</comment>
<dbReference type="OrthoDB" id="416657at2"/>
<evidence type="ECO:0000256" key="2">
    <source>
        <dbReference type="ARBA" id="ARBA00022741"/>
    </source>
</evidence>
<organism evidence="7 8">
    <name type="scientific">Cyanobium usitatum str. Tous</name>
    <dbReference type="NCBI Taxonomy" id="2116684"/>
    <lineage>
        <taxon>Bacteria</taxon>
        <taxon>Bacillati</taxon>
        <taxon>Cyanobacteriota</taxon>
        <taxon>Cyanophyceae</taxon>
        <taxon>Synechococcales</taxon>
        <taxon>Prochlorococcaceae</taxon>
        <taxon>Cyanobium</taxon>
    </lineage>
</organism>
<dbReference type="EMBL" id="PXXO01000004">
    <property type="protein sequence ID" value="PSJ06276.1"/>
    <property type="molecule type" value="Genomic_DNA"/>
</dbReference>
<sequence length="519" mass="55628">MRGTLAIDLGSSTTVVAYQGPDTAAKLLALPPYSTSEPVAVPTLLWLSDPAMPRPLIGRQVLEAGLAHSDGPQLHRDFKRQIGALPCPAPQPPPALPLRPEQAGALLLRQLWAALPPGLAPERLVLTAPIDSYPRYRQWLQEVCRELEVPELALVDEPTAAAIGAGLPAGSTVLVVDLGGGTIDLSLVALEGGEGRPAPMAQLLRFAGRDLSSSRQALRCARVIGKAGVALGGRDIDRWIAAHLCPGATLDGALLEAAESLKCQLSSAEEALVFWSPAGLPPQPLRLSRSRLNALLVERGLLAQLDDLLEVVLAGARRDGLAPNQITALLPVGGSSRMPLIRQWLQERCGGIPLQESRPVEAVALGALALTPGVRVRDVLRHGICLRCWDQRSSRHHWQPLFVAGQTWPSERPLEIVLACSSPNQRSLELVLGEPDNERRSEVVFEAGLPVLRPRPAGQARVMPWSEQPPDLALDVPGQPGEDCLRLSFSVNDQGQLVLEVTDLRSGRLSAPQLLGPVR</sequence>
<dbReference type="RefSeq" id="WP_106502312.1">
    <property type="nucleotide sequence ID" value="NZ_PXXO01000004.1"/>
</dbReference>
<dbReference type="PRINTS" id="PR00301">
    <property type="entry name" value="HEATSHOCK70"/>
</dbReference>
<evidence type="ECO:0000313" key="8">
    <source>
        <dbReference type="Proteomes" id="UP000243002"/>
    </source>
</evidence>
<evidence type="ECO:0000256" key="4">
    <source>
        <dbReference type="ARBA" id="ARBA00023016"/>
    </source>
</evidence>
<keyword evidence="4" id="KW-0346">Stress response</keyword>
<dbReference type="Pfam" id="PF00012">
    <property type="entry name" value="HSP70"/>
    <property type="match status" value="1"/>
</dbReference>
<evidence type="ECO:0000256" key="5">
    <source>
        <dbReference type="ARBA" id="ARBA00023186"/>
    </source>
</evidence>
<evidence type="ECO:0000256" key="1">
    <source>
        <dbReference type="ARBA" id="ARBA00007381"/>
    </source>
</evidence>
<keyword evidence="2 6" id="KW-0547">Nucleotide-binding</keyword>
<evidence type="ECO:0000256" key="6">
    <source>
        <dbReference type="RuleBase" id="RU003322"/>
    </source>
</evidence>
<dbReference type="PROSITE" id="PS00329">
    <property type="entry name" value="HSP70_2"/>
    <property type="match status" value="1"/>
</dbReference>
<keyword evidence="5" id="KW-0143">Chaperone</keyword>
<evidence type="ECO:0000256" key="3">
    <source>
        <dbReference type="ARBA" id="ARBA00022840"/>
    </source>
</evidence>
<gene>
    <name evidence="7" type="ORF">C7K55_04940</name>
</gene>
<dbReference type="Pfam" id="PF06723">
    <property type="entry name" value="MreB_Mbl"/>
    <property type="match status" value="1"/>
</dbReference>
<dbReference type="AlphaFoldDB" id="A0A2P7MYJ8"/>
<keyword evidence="3 6" id="KW-0067">ATP-binding</keyword>
<keyword evidence="8" id="KW-1185">Reference proteome</keyword>
<evidence type="ECO:0000313" key="7">
    <source>
        <dbReference type="EMBL" id="PSJ06276.1"/>
    </source>
</evidence>
<dbReference type="GO" id="GO:0140662">
    <property type="term" value="F:ATP-dependent protein folding chaperone"/>
    <property type="evidence" value="ECO:0007669"/>
    <property type="project" value="InterPro"/>
</dbReference>
<dbReference type="SUPFAM" id="SSF53067">
    <property type="entry name" value="Actin-like ATPase domain"/>
    <property type="match status" value="2"/>
</dbReference>
<comment type="caution">
    <text evidence="7">The sequence shown here is derived from an EMBL/GenBank/DDBJ whole genome shotgun (WGS) entry which is preliminary data.</text>
</comment>
<dbReference type="InterPro" id="IPR013126">
    <property type="entry name" value="Hsp_70_fam"/>
</dbReference>
<dbReference type="InterPro" id="IPR018181">
    <property type="entry name" value="Heat_shock_70_CS"/>
</dbReference>
<dbReference type="Gene3D" id="3.90.640.10">
    <property type="entry name" value="Actin, Chain A, domain 4"/>
    <property type="match status" value="1"/>
</dbReference>
<name>A0A2P7MYJ8_9CYAN</name>
<proteinExistence type="inferred from homology"/>
<reference evidence="7 8" key="1">
    <citation type="journal article" date="2018" name="Environ. Microbiol.">
        <title>Ecological and genomic features of two widespread freshwater picocyanobacteria.</title>
        <authorList>
            <person name="Cabello-Yeves P.J."/>
            <person name="Picazo A."/>
            <person name="Camacho A."/>
            <person name="Callieri C."/>
            <person name="Rosselli R."/>
            <person name="Roda-Garcia J.J."/>
            <person name="Coutinho F.H."/>
            <person name="Rodriguez-Valera F."/>
        </authorList>
    </citation>
    <scope>NUCLEOTIDE SEQUENCE [LARGE SCALE GENOMIC DNA]</scope>
    <source>
        <strain evidence="7 8">Tous</strain>
    </source>
</reference>
<dbReference type="InterPro" id="IPR056546">
    <property type="entry name" value="MreB_MamK-like"/>
</dbReference>
<accession>A0A2P7MYJ8</accession>
<dbReference type="Gene3D" id="3.30.420.40">
    <property type="match status" value="2"/>
</dbReference>
<dbReference type="InterPro" id="IPR043129">
    <property type="entry name" value="ATPase_NBD"/>
</dbReference>
<dbReference type="PANTHER" id="PTHR19375">
    <property type="entry name" value="HEAT SHOCK PROTEIN 70KDA"/>
    <property type="match status" value="1"/>
</dbReference>
<protein>
    <submittedName>
        <fullName evidence="7">Molecular chaperone DnaK</fullName>
    </submittedName>
</protein>
<dbReference type="Proteomes" id="UP000243002">
    <property type="component" value="Unassembled WGS sequence"/>
</dbReference>